<reference evidence="10" key="1">
    <citation type="journal article" date="2021" name="PeerJ">
        <title>Extensive microbial diversity within the chicken gut microbiome revealed by metagenomics and culture.</title>
        <authorList>
            <person name="Gilroy R."/>
            <person name="Ravi A."/>
            <person name="Getino M."/>
            <person name="Pursley I."/>
            <person name="Horton D.L."/>
            <person name="Alikhan N.F."/>
            <person name="Baker D."/>
            <person name="Gharbi K."/>
            <person name="Hall N."/>
            <person name="Watson M."/>
            <person name="Adriaenssens E.M."/>
            <person name="Foster-Nyarko E."/>
            <person name="Jarju S."/>
            <person name="Secka A."/>
            <person name="Antonio M."/>
            <person name="Oren A."/>
            <person name="Chaudhuri R.R."/>
            <person name="La Ragione R."/>
            <person name="Hildebrand F."/>
            <person name="Pallen M.J."/>
        </authorList>
    </citation>
    <scope>NUCLEOTIDE SEQUENCE</scope>
    <source>
        <strain evidence="10">ChiSjej2B20-11307</strain>
    </source>
</reference>
<comment type="caution">
    <text evidence="10">The sequence shown here is derived from an EMBL/GenBank/DDBJ whole genome shotgun (WGS) entry which is preliminary data.</text>
</comment>
<protein>
    <submittedName>
        <fullName evidence="10">Aquaporin</fullName>
    </submittedName>
</protein>
<evidence type="ECO:0000313" key="10">
    <source>
        <dbReference type="EMBL" id="HJA06344.1"/>
    </source>
</evidence>
<dbReference type="AlphaFoldDB" id="A0A9D2KI12"/>
<dbReference type="PANTHER" id="PTHR19139">
    <property type="entry name" value="AQUAPORIN TRANSPORTER"/>
    <property type="match status" value="1"/>
</dbReference>
<feature type="transmembrane region" description="Helical" evidence="9">
    <location>
        <begin position="33"/>
        <end position="58"/>
    </location>
</feature>
<dbReference type="PROSITE" id="PS51257">
    <property type="entry name" value="PROKAR_LIPOPROTEIN"/>
    <property type="match status" value="1"/>
</dbReference>
<keyword evidence="6 9" id="KW-1133">Transmembrane helix</keyword>
<accession>A0A9D2KI12</accession>
<dbReference type="PANTHER" id="PTHR19139:SF199">
    <property type="entry name" value="MIP17260P"/>
    <property type="match status" value="1"/>
</dbReference>
<reference evidence="10" key="2">
    <citation type="submission" date="2021-04" db="EMBL/GenBank/DDBJ databases">
        <authorList>
            <person name="Gilroy R."/>
        </authorList>
    </citation>
    <scope>NUCLEOTIDE SEQUENCE</scope>
    <source>
        <strain evidence="10">ChiSjej2B20-11307</strain>
    </source>
</reference>
<evidence type="ECO:0000256" key="3">
    <source>
        <dbReference type="ARBA" id="ARBA00022448"/>
    </source>
</evidence>
<feature type="transmembrane region" description="Helical" evidence="9">
    <location>
        <begin position="79"/>
        <end position="101"/>
    </location>
</feature>
<keyword evidence="3 8" id="KW-0813">Transport</keyword>
<comment type="similarity">
    <text evidence="2 8">Belongs to the MIP/aquaporin (TC 1.A.8) family.</text>
</comment>
<dbReference type="SUPFAM" id="SSF81338">
    <property type="entry name" value="Aquaporin-like"/>
    <property type="match status" value="1"/>
</dbReference>
<dbReference type="GO" id="GO:0015250">
    <property type="term" value="F:water channel activity"/>
    <property type="evidence" value="ECO:0007669"/>
    <property type="project" value="TreeGrafter"/>
</dbReference>
<dbReference type="GO" id="GO:0005886">
    <property type="term" value="C:plasma membrane"/>
    <property type="evidence" value="ECO:0007669"/>
    <property type="project" value="UniProtKB-SubCell"/>
</dbReference>
<evidence type="ECO:0000256" key="6">
    <source>
        <dbReference type="ARBA" id="ARBA00022989"/>
    </source>
</evidence>
<dbReference type="Proteomes" id="UP000824223">
    <property type="component" value="Unassembled WGS sequence"/>
</dbReference>
<evidence type="ECO:0000256" key="4">
    <source>
        <dbReference type="ARBA" id="ARBA00022475"/>
    </source>
</evidence>
<dbReference type="PRINTS" id="PR00783">
    <property type="entry name" value="MINTRINSICP"/>
</dbReference>
<dbReference type="CDD" id="cd00333">
    <property type="entry name" value="MIP"/>
    <property type="match status" value="1"/>
</dbReference>
<feature type="transmembrane region" description="Helical" evidence="9">
    <location>
        <begin position="156"/>
        <end position="180"/>
    </location>
</feature>
<dbReference type="PROSITE" id="PS00221">
    <property type="entry name" value="MIP"/>
    <property type="match status" value="1"/>
</dbReference>
<evidence type="ECO:0000256" key="5">
    <source>
        <dbReference type="ARBA" id="ARBA00022692"/>
    </source>
</evidence>
<gene>
    <name evidence="10" type="ORF">H9798_04240</name>
</gene>
<evidence type="ECO:0000256" key="1">
    <source>
        <dbReference type="ARBA" id="ARBA00004651"/>
    </source>
</evidence>
<dbReference type="InterPro" id="IPR034294">
    <property type="entry name" value="Aquaporin_transptr"/>
</dbReference>
<feature type="transmembrane region" description="Helical" evidence="9">
    <location>
        <begin position="121"/>
        <end position="144"/>
    </location>
</feature>
<feature type="transmembrane region" description="Helical" evidence="9">
    <location>
        <begin position="200"/>
        <end position="221"/>
    </location>
</feature>
<dbReference type="Pfam" id="PF00230">
    <property type="entry name" value="MIP"/>
    <property type="match status" value="1"/>
</dbReference>
<comment type="subcellular location">
    <subcellularLocation>
        <location evidence="1">Cell membrane</location>
        <topology evidence="1">Multi-pass membrane protein</topology>
    </subcellularLocation>
</comment>
<evidence type="ECO:0000256" key="7">
    <source>
        <dbReference type="ARBA" id="ARBA00023136"/>
    </source>
</evidence>
<keyword evidence="4" id="KW-1003">Cell membrane</keyword>
<keyword evidence="7 9" id="KW-0472">Membrane</keyword>
<dbReference type="Gene3D" id="1.20.1080.10">
    <property type="entry name" value="Glycerol uptake facilitator protein"/>
    <property type="match status" value="1"/>
</dbReference>
<proteinExistence type="inferred from homology"/>
<name>A0A9D2KI12_9FIRM</name>
<evidence type="ECO:0000256" key="9">
    <source>
        <dbReference type="SAM" id="Phobius"/>
    </source>
</evidence>
<dbReference type="EMBL" id="DXAK01000019">
    <property type="protein sequence ID" value="HJA06344.1"/>
    <property type="molecule type" value="Genomic_DNA"/>
</dbReference>
<evidence type="ECO:0000313" key="11">
    <source>
        <dbReference type="Proteomes" id="UP000824223"/>
    </source>
</evidence>
<keyword evidence="5 8" id="KW-0812">Transmembrane</keyword>
<sequence>MRKYVAEFIGTFVLTFVSCGAAAISGGIDGVLGILGIATAFGLSIVAMAYSIGNISGCHINPAVSLAMLISKRINGKDFVGYVIAQVLGGIAAAGLLKFVGSMCNPAITGLGTNGYKDASYVGLNMTGALVVEIVLTCIFLIAILGVTSKESFSSVAGLVIGLTLTFVHIIGIPLTGTSVNPARSFGPALLAGGEALSQVWVFIVGPLVGAAIAALIWMFLNTESENK</sequence>
<dbReference type="InterPro" id="IPR022357">
    <property type="entry name" value="MIP_CS"/>
</dbReference>
<dbReference type="InterPro" id="IPR023271">
    <property type="entry name" value="Aquaporin-like"/>
</dbReference>
<dbReference type="InterPro" id="IPR000425">
    <property type="entry name" value="MIP"/>
</dbReference>
<evidence type="ECO:0000256" key="2">
    <source>
        <dbReference type="ARBA" id="ARBA00006175"/>
    </source>
</evidence>
<evidence type="ECO:0000256" key="8">
    <source>
        <dbReference type="RuleBase" id="RU000477"/>
    </source>
</evidence>
<organism evidence="10 11">
    <name type="scientific">Candidatus Mediterraneibacter pullicola</name>
    <dbReference type="NCBI Taxonomy" id="2838682"/>
    <lineage>
        <taxon>Bacteria</taxon>
        <taxon>Bacillati</taxon>
        <taxon>Bacillota</taxon>
        <taxon>Clostridia</taxon>
        <taxon>Lachnospirales</taxon>
        <taxon>Lachnospiraceae</taxon>
        <taxon>Mediterraneibacter</taxon>
    </lineage>
</organism>